<sequence>WSLEAETMVARYRQEIAENQRVDDHDEHAFFYHLVNEAHLLEDHSYRDMKRCYEDEVGSYEVLRDLQGSLIPKFYSSGRLIPTDKRAIASYAVLMECIDGIPFSEVLP</sequence>
<evidence type="ECO:0000313" key="1">
    <source>
        <dbReference type="EMBL" id="KDR79656.1"/>
    </source>
</evidence>
<accession>A0A067T931</accession>
<dbReference type="STRING" id="685588.A0A067T931"/>
<keyword evidence="2" id="KW-1185">Reference proteome</keyword>
<dbReference type="OrthoDB" id="3269050at2759"/>
<proteinExistence type="predicted"/>
<organism evidence="1 2">
    <name type="scientific">Galerina marginata (strain CBS 339.88)</name>
    <dbReference type="NCBI Taxonomy" id="685588"/>
    <lineage>
        <taxon>Eukaryota</taxon>
        <taxon>Fungi</taxon>
        <taxon>Dikarya</taxon>
        <taxon>Basidiomycota</taxon>
        <taxon>Agaricomycotina</taxon>
        <taxon>Agaricomycetes</taxon>
        <taxon>Agaricomycetidae</taxon>
        <taxon>Agaricales</taxon>
        <taxon>Agaricineae</taxon>
        <taxon>Strophariaceae</taxon>
        <taxon>Galerina</taxon>
    </lineage>
</organism>
<protein>
    <submittedName>
        <fullName evidence="1">Uncharacterized protein</fullName>
    </submittedName>
</protein>
<feature type="non-terminal residue" evidence="1">
    <location>
        <position position="108"/>
    </location>
</feature>
<dbReference type="HOGENOM" id="CLU_2203207_0_0_1"/>
<name>A0A067T931_GALM3</name>
<evidence type="ECO:0000313" key="2">
    <source>
        <dbReference type="Proteomes" id="UP000027222"/>
    </source>
</evidence>
<feature type="non-terminal residue" evidence="1">
    <location>
        <position position="1"/>
    </location>
</feature>
<dbReference type="Proteomes" id="UP000027222">
    <property type="component" value="Unassembled WGS sequence"/>
</dbReference>
<reference evidence="2" key="1">
    <citation type="journal article" date="2014" name="Proc. Natl. Acad. Sci. U.S.A.">
        <title>Extensive sampling of basidiomycete genomes demonstrates inadequacy of the white-rot/brown-rot paradigm for wood decay fungi.</title>
        <authorList>
            <person name="Riley R."/>
            <person name="Salamov A.A."/>
            <person name="Brown D.W."/>
            <person name="Nagy L.G."/>
            <person name="Floudas D."/>
            <person name="Held B.W."/>
            <person name="Levasseur A."/>
            <person name="Lombard V."/>
            <person name="Morin E."/>
            <person name="Otillar R."/>
            <person name="Lindquist E.A."/>
            <person name="Sun H."/>
            <person name="LaButti K.M."/>
            <person name="Schmutz J."/>
            <person name="Jabbour D."/>
            <person name="Luo H."/>
            <person name="Baker S.E."/>
            <person name="Pisabarro A.G."/>
            <person name="Walton J.D."/>
            <person name="Blanchette R.A."/>
            <person name="Henrissat B."/>
            <person name="Martin F."/>
            <person name="Cullen D."/>
            <person name="Hibbett D.S."/>
            <person name="Grigoriev I.V."/>
        </authorList>
    </citation>
    <scope>NUCLEOTIDE SEQUENCE [LARGE SCALE GENOMIC DNA]</scope>
    <source>
        <strain evidence="2">CBS 339.88</strain>
    </source>
</reference>
<dbReference type="EMBL" id="KL142373">
    <property type="protein sequence ID" value="KDR79656.1"/>
    <property type="molecule type" value="Genomic_DNA"/>
</dbReference>
<gene>
    <name evidence="1" type="ORF">GALMADRAFT_49669</name>
</gene>
<dbReference type="AlphaFoldDB" id="A0A067T931"/>